<dbReference type="EMBL" id="AM260523">
    <property type="protein sequence ID" value="CAK00484.1"/>
    <property type="molecule type" value="Genomic_DNA"/>
</dbReference>
<name>Q17V42_HELAH</name>
<protein>
    <submittedName>
        <fullName evidence="1">Uncharacterized protein</fullName>
    </submittedName>
</protein>
<organism evidence="1 2">
    <name type="scientific">Helicobacter acinonychis (strain Sheeba)</name>
    <dbReference type="NCBI Taxonomy" id="382638"/>
    <lineage>
        <taxon>Bacteria</taxon>
        <taxon>Pseudomonadati</taxon>
        <taxon>Campylobacterota</taxon>
        <taxon>Epsilonproteobacteria</taxon>
        <taxon>Campylobacterales</taxon>
        <taxon>Helicobacteraceae</taxon>
        <taxon>Helicobacter</taxon>
    </lineage>
</organism>
<dbReference type="Proteomes" id="UP000000775">
    <property type="component" value="Plasmid pHac1"/>
</dbReference>
<evidence type="ECO:0000313" key="2">
    <source>
        <dbReference type="Proteomes" id="UP000000775"/>
    </source>
</evidence>
<reference evidence="1 2" key="1">
    <citation type="journal article" date="2006" name="PLoS Genet.">
        <title>Who ate whom? Adaptive Helicobacter genomic changes that accompanied a host jump from early humans to large felines.</title>
        <authorList>
            <person name="Eppinger M."/>
            <person name="Baar C."/>
            <person name="Linz B."/>
            <person name="Raddatz G."/>
            <person name="Lanz C."/>
            <person name="Keller H."/>
            <person name="Morelli G."/>
            <person name="Gressmann H."/>
            <person name="Achtman M."/>
            <person name="Schuster S.C."/>
        </authorList>
    </citation>
    <scope>NUCLEOTIDE SEQUENCE [LARGE SCALE GENOMIC DNA]</scope>
    <source>
        <strain evidence="1 2">Sheeba</strain>
    </source>
</reference>
<accession>Q17V42</accession>
<dbReference type="AlphaFoldDB" id="Q17V42"/>
<geneLocation type="plasmid" evidence="1 2">
    <name>pHac1</name>
</geneLocation>
<sequence>MRFCLCSLTLRLLVFACQQTIGLKPLICSLTLARRF</sequence>
<evidence type="ECO:0000313" key="1">
    <source>
        <dbReference type="EMBL" id="CAK00484.1"/>
    </source>
</evidence>
<proteinExistence type="predicted"/>
<dbReference type="HOGENOM" id="CLU_3356561_0_0_7"/>
<gene>
    <name evidence="1" type="ordered locus">pHac1_3</name>
</gene>
<keyword evidence="1" id="KW-0614">Plasmid</keyword>
<keyword evidence="2" id="KW-1185">Reference proteome</keyword>
<dbReference type="KEGG" id="hac:pHac1_3"/>